<dbReference type="SMART" id="SM00086">
    <property type="entry name" value="PAC"/>
    <property type="match status" value="2"/>
</dbReference>
<dbReference type="NCBIfam" id="TIGR00229">
    <property type="entry name" value="sensory_box"/>
    <property type="match status" value="2"/>
</dbReference>
<reference evidence="6" key="1">
    <citation type="journal article" date="2019" name="Int. J. Syst. Evol. Microbiol.">
        <title>The Global Catalogue of Microorganisms (GCM) 10K type strain sequencing project: providing services to taxonomists for standard genome sequencing and annotation.</title>
        <authorList>
            <consortium name="The Broad Institute Genomics Platform"/>
            <consortium name="The Broad Institute Genome Sequencing Center for Infectious Disease"/>
            <person name="Wu L."/>
            <person name="Ma J."/>
        </authorList>
    </citation>
    <scope>NUCLEOTIDE SEQUENCE [LARGE SCALE GENOMIC DNA]</scope>
    <source>
        <strain evidence="6">KCTC 42195</strain>
    </source>
</reference>
<keyword evidence="6" id="KW-1185">Reference proteome</keyword>
<dbReference type="SMART" id="SM00283">
    <property type="entry name" value="MA"/>
    <property type="match status" value="1"/>
</dbReference>
<dbReference type="InterPro" id="IPR000014">
    <property type="entry name" value="PAS"/>
</dbReference>
<dbReference type="Gene3D" id="1.10.287.950">
    <property type="entry name" value="Methyl-accepting chemotaxis protein"/>
    <property type="match status" value="1"/>
</dbReference>
<sequence length="438" mass="48983">MFNHKLKQELQQLHQQLERKQAIADALDRSMACVYFDLEHRVIDANQNFLSVMGYANVTDIRGKPHSLFCEQRFAASNEYQHFWAQLARGEFFQGRVKRVTARGQNIWLQASYNPVLDELGKVSGYVKFATDITERVQEANHNKAILQAINRAMATIEFTPNGQIIDANDNFLQTMGYRLDELRGQHHHSLCERSYVDSPEYQQLWHRLQRGEFFAGRISRLHHDGSAVWLEASYNPVLDEDGKVISVIKFATNITHQMQQIQQERDSALFAYTSSQQTLSWSDTGVEGIRQSVGEIQQMAGSIESASQNVQTLGERSQQITSIVQTIKDIADQTNLLALNAAIEAARAGETGRGFAVVADEVRKLAERTASSTAEIAGMVGDIQHQTSTAVSSMDLLLNQAQRSVTLIRDAGTTIGQIREGAQAVVDAIGRFANLKT</sequence>
<evidence type="ECO:0000259" key="4">
    <source>
        <dbReference type="PROSITE" id="PS50113"/>
    </source>
</evidence>
<dbReference type="Gene3D" id="3.30.450.20">
    <property type="entry name" value="PAS domain"/>
    <property type="match status" value="2"/>
</dbReference>
<organism evidence="5 6">
    <name type="scientific">Vogesella amnigena</name>
    <dbReference type="NCBI Taxonomy" id="1507449"/>
    <lineage>
        <taxon>Bacteria</taxon>
        <taxon>Pseudomonadati</taxon>
        <taxon>Pseudomonadota</taxon>
        <taxon>Betaproteobacteria</taxon>
        <taxon>Neisseriales</taxon>
        <taxon>Chromobacteriaceae</taxon>
        <taxon>Vogesella</taxon>
    </lineage>
</organism>
<dbReference type="PROSITE" id="PS50111">
    <property type="entry name" value="CHEMOTAXIS_TRANSDUC_2"/>
    <property type="match status" value="1"/>
</dbReference>
<keyword evidence="2" id="KW-0175">Coiled coil</keyword>
<evidence type="ECO:0000259" key="3">
    <source>
        <dbReference type="PROSITE" id="PS50111"/>
    </source>
</evidence>
<dbReference type="EMBL" id="JBHRYH010000045">
    <property type="protein sequence ID" value="MFC3627294.1"/>
    <property type="molecule type" value="Genomic_DNA"/>
</dbReference>
<evidence type="ECO:0000256" key="2">
    <source>
        <dbReference type="SAM" id="Coils"/>
    </source>
</evidence>
<name>A0ABV7TX09_9NEIS</name>
<dbReference type="InterPro" id="IPR000700">
    <property type="entry name" value="PAS-assoc_C"/>
</dbReference>
<dbReference type="InterPro" id="IPR035965">
    <property type="entry name" value="PAS-like_dom_sf"/>
</dbReference>
<accession>A0ABV7TX09</accession>
<comment type="caution">
    <text evidence="5">The sequence shown here is derived from an EMBL/GenBank/DDBJ whole genome shotgun (WGS) entry which is preliminary data.</text>
</comment>
<dbReference type="SUPFAM" id="SSF58104">
    <property type="entry name" value="Methyl-accepting chemotaxis protein (MCP) signaling domain"/>
    <property type="match status" value="1"/>
</dbReference>
<dbReference type="InterPro" id="IPR001610">
    <property type="entry name" value="PAC"/>
</dbReference>
<dbReference type="InterPro" id="IPR004089">
    <property type="entry name" value="MCPsignal_dom"/>
</dbReference>
<dbReference type="PRINTS" id="PR00260">
    <property type="entry name" value="CHEMTRNSDUCR"/>
</dbReference>
<protein>
    <submittedName>
        <fullName evidence="5">Methyl-accepting chemotaxis protein</fullName>
    </submittedName>
</protein>
<feature type="domain" description="PAC" evidence="4">
    <location>
        <begin position="91"/>
        <end position="145"/>
    </location>
</feature>
<proteinExistence type="predicted"/>
<feature type="domain" description="Methyl-accepting transducer" evidence="3">
    <location>
        <begin position="252"/>
        <end position="438"/>
    </location>
</feature>
<evidence type="ECO:0000256" key="1">
    <source>
        <dbReference type="PROSITE-ProRule" id="PRU00284"/>
    </source>
</evidence>
<dbReference type="InterPro" id="IPR013656">
    <property type="entry name" value="PAS_4"/>
</dbReference>
<evidence type="ECO:0000313" key="6">
    <source>
        <dbReference type="Proteomes" id="UP001595636"/>
    </source>
</evidence>
<keyword evidence="1" id="KW-0807">Transducer</keyword>
<dbReference type="PANTHER" id="PTHR24422">
    <property type="entry name" value="CHEMOTAXIS PROTEIN METHYLTRANSFERASE"/>
    <property type="match status" value="1"/>
</dbReference>
<feature type="domain" description="PAC" evidence="4">
    <location>
        <begin position="213"/>
        <end position="267"/>
    </location>
</feature>
<dbReference type="SMART" id="SM00091">
    <property type="entry name" value="PAS"/>
    <property type="match status" value="2"/>
</dbReference>
<dbReference type="Pfam" id="PF08448">
    <property type="entry name" value="PAS_4"/>
    <property type="match status" value="2"/>
</dbReference>
<dbReference type="PROSITE" id="PS50113">
    <property type="entry name" value="PAC"/>
    <property type="match status" value="2"/>
</dbReference>
<dbReference type="InterPro" id="IPR050903">
    <property type="entry name" value="Bact_Chemotaxis_MeTrfase"/>
</dbReference>
<gene>
    <name evidence="5" type="ORF">ACFOKJ_14340</name>
</gene>
<dbReference type="CDD" id="cd11386">
    <property type="entry name" value="MCP_signal"/>
    <property type="match status" value="1"/>
</dbReference>
<dbReference type="Proteomes" id="UP001595636">
    <property type="component" value="Unassembled WGS sequence"/>
</dbReference>
<dbReference type="CDD" id="cd00130">
    <property type="entry name" value="PAS"/>
    <property type="match status" value="2"/>
</dbReference>
<dbReference type="RefSeq" id="WP_390280798.1">
    <property type="nucleotide sequence ID" value="NZ_JBHRYH010000045.1"/>
</dbReference>
<dbReference type="InterPro" id="IPR004090">
    <property type="entry name" value="Chemotax_Me-accpt_rcpt"/>
</dbReference>
<feature type="coiled-coil region" evidence="2">
    <location>
        <begin position="3"/>
        <end position="30"/>
    </location>
</feature>
<dbReference type="SUPFAM" id="SSF55785">
    <property type="entry name" value="PYP-like sensor domain (PAS domain)"/>
    <property type="match status" value="2"/>
</dbReference>
<dbReference type="PANTHER" id="PTHR24422:SF10">
    <property type="entry name" value="CHEMOTAXIS PROTEIN METHYLTRANSFERASE 2"/>
    <property type="match status" value="1"/>
</dbReference>
<evidence type="ECO:0000313" key="5">
    <source>
        <dbReference type="EMBL" id="MFC3627294.1"/>
    </source>
</evidence>
<dbReference type="Pfam" id="PF00015">
    <property type="entry name" value="MCPsignal"/>
    <property type="match status" value="1"/>
</dbReference>